<feature type="active site" description="Charge relay system" evidence="6">
    <location>
        <position position="246"/>
    </location>
</feature>
<dbReference type="InterPro" id="IPR040921">
    <property type="entry name" value="Peptidase_S66C"/>
</dbReference>
<dbReference type="PANTHER" id="PTHR30237:SF2">
    <property type="entry name" value="MUREIN TETRAPEPTIDE CARBOXYPEPTIDASE"/>
    <property type="match status" value="1"/>
</dbReference>
<evidence type="ECO:0000313" key="10">
    <source>
        <dbReference type="Proteomes" id="UP000000844"/>
    </source>
</evidence>
<dbReference type="InterPro" id="IPR040449">
    <property type="entry name" value="Peptidase_S66_N"/>
</dbReference>
<dbReference type="eggNOG" id="COG1619">
    <property type="taxonomic scope" value="Bacteria"/>
</dbReference>
<dbReference type="InterPro" id="IPR003507">
    <property type="entry name" value="S66_fam"/>
</dbReference>
<dbReference type="Proteomes" id="UP000000844">
    <property type="component" value="Chromosome"/>
</dbReference>
<feature type="domain" description="LD-carboxypeptidase N-terminal" evidence="7">
    <location>
        <begin position="54"/>
        <end position="168"/>
    </location>
</feature>
<dbReference type="MEROPS" id="S66.001"/>
<dbReference type="OrthoDB" id="9807329at2"/>
<keyword evidence="5" id="KW-0720">Serine protease</keyword>
<keyword evidence="10" id="KW-1185">Reference proteome</keyword>
<dbReference type="Pfam" id="PF17676">
    <property type="entry name" value="Peptidase_S66C"/>
    <property type="match status" value="1"/>
</dbReference>
<dbReference type="PROSITE" id="PS51318">
    <property type="entry name" value="TAT"/>
    <property type="match status" value="1"/>
</dbReference>
<evidence type="ECO:0000259" key="8">
    <source>
        <dbReference type="Pfam" id="PF17676"/>
    </source>
</evidence>
<accession>D3PUP4</accession>
<feature type="domain" description="LD-carboxypeptidase C-terminal" evidence="8">
    <location>
        <begin position="215"/>
        <end position="329"/>
    </location>
</feature>
<dbReference type="PANTHER" id="PTHR30237">
    <property type="entry name" value="MURAMOYLTETRAPEPTIDE CARBOXYPEPTIDASE"/>
    <property type="match status" value="1"/>
</dbReference>
<dbReference type="HOGENOM" id="CLU_034346_3_1_11"/>
<dbReference type="RefSeq" id="WP_013018628.1">
    <property type="nucleotide sequence ID" value="NC_013947.1"/>
</dbReference>
<dbReference type="SUPFAM" id="SSF52317">
    <property type="entry name" value="Class I glutamine amidotransferase-like"/>
    <property type="match status" value="1"/>
</dbReference>
<dbReference type="InterPro" id="IPR027478">
    <property type="entry name" value="LdcA_N"/>
</dbReference>
<dbReference type="SUPFAM" id="SSF141986">
    <property type="entry name" value="LD-carboxypeptidase A C-terminal domain-like"/>
    <property type="match status" value="1"/>
</dbReference>
<organism evidence="9 10">
    <name type="scientific">Stackebrandtia nassauensis (strain DSM 44728 / CIP 108903 / NRRL B-16338 / NBRC 102104 / LLR-40K-21)</name>
    <dbReference type="NCBI Taxonomy" id="446470"/>
    <lineage>
        <taxon>Bacteria</taxon>
        <taxon>Bacillati</taxon>
        <taxon>Actinomycetota</taxon>
        <taxon>Actinomycetes</taxon>
        <taxon>Glycomycetales</taxon>
        <taxon>Glycomycetaceae</taxon>
        <taxon>Stackebrandtia</taxon>
    </lineage>
</organism>
<dbReference type="InterPro" id="IPR006311">
    <property type="entry name" value="TAT_signal"/>
</dbReference>
<feature type="active site" description="Charge relay system" evidence="6">
    <location>
        <position position="314"/>
    </location>
</feature>
<evidence type="ECO:0000256" key="4">
    <source>
        <dbReference type="ARBA" id="ARBA00022801"/>
    </source>
</evidence>
<keyword evidence="2 9" id="KW-0121">Carboxypeptidase</keyword>
<comment type="similarity">
    <text evidence="1">Belongs to the peptidase S66 family.</text>
</comment>
<evidence type="ECO:0000256" key="5">
    <source>
        <dbReference type="ARBA" id="ARBA00022825"/>
    </source>
</evidence>
<dbReference type="EMBL" id="CP001778">
    <property type="protein sequence ID" value="ADD43057.1"/>
    <property type="molecule type" value="Genomic_DNA"/>
</dbReference>
<dbReference type="GO" id="GO:0008236">
    <property type="term" value="F:serine-type peptidase activity"/>
    <property type="evidence" value="ECO:0007669"/>
    <property type="project" value="UniProtKB-KW"/>
</dbReference>
<dbReference type="STRING" id="446470.Snas_3393"/>
<dbReference type="InterPro" id="IPR029062">
    <property type="entry name" value="Class_I_gatase-like"/>
</dbReference>
<dbReference type="Gene3D" id="3.50.30.60">
    <property type="entry name" value="LD-carboxypeptidase A C-terminal domain-like"/>
    <property type="match status" value="1"/>
</dbReference>
<evidence type="ECO:0000256" key="2">
    <source>
        <dbReference type="ARBA" id="ARBA00022645"/>
    </source>
</evidence>
<dbReference type="AlphaFoldDB" id="D3PUP4"/>
<name>D3PUP4_STANL</name>
<gene>
    <name evidence="9" type="ordered locus">Snas_3393</name>
</gene>
<evidence type="ECO:0000256" key="6">
    <source>
        <dbReference type="PIRSR" id="PIRSR028757-1"/>
    </source>
</evidence>
<proteinExistence type="inferred from homology"/>
<dbReference type="KEGG" id="sna:Snas_3393"/>
<protein>
    <submittedName>
        <fullName evidence="9">Peptidase U61 LD-carboxypeptidase A</fullName>
    </submittedName>
</protein>
<dbReference type="PIRSF" id="PIRSF028757">
    <property type="entry name" value="LD-carboxypeptidase"/>
    <property type="match status" value="1"/>
</dbReference>
<evidence type="ECO:0000313" key="9">
    <source>
        <dbReference type="EMBL" id="ADD43057.1"/>
    </source>
</evidence>
<dbReference type="Gene3D" id="3.40.50.10740">
    <property type="entry name" value="Class I glutamine amidotransferase-like"/>
    <property type="match status" value="1"/>
</dbReference>
<evidence type="ECO:0000256" key="1">
    <source>
        <dbReference type="ARBA" id="ARBA00010233"/>
    </source>
</evidence>
<reference evidence="9 10" key="1">
    <citation type="journal article" date="2009" name="Stand. Genomic Sci.">
        <title>Complete genome sequence of Stackebrandtia nassauensis type strain (LLR-40K-21).</title>
        <authorList>
            <person name="Munk C."/>
            <person name="Lapidus A."/>
            <person name="Copeland A."/>
            <person name="Jando M."/>
            <person name="Mayilraj S."/>
            <person name="Glavina Del Rio T."/>
            <person name="Nolan M."/>
            <person name="Chen F."/>
            <person name="Lucas S."/>
            <person name="Tice H."/>
            <person name="Cheng J.F."/>
            <person name="Han C."/>
            <person name="Detter J.C."/>
            <person name="Bruce D."/>
            <person name="Goodwin L."/>
            <person name="Chain P."/>
            <person name="Pitluck S."/>
            <person name="Goker M."/>
            <person name="Ovchinikova G."/>
            <person name="Pati A."/>
            <person name="Ivanova N."/>
            <person name="Mavromatis K."/>
            <person name="Chen A."/>
            <person name="Palaniappan K."/>
            <person name="Land M."/>
            <person name="Hauser L."/>
            <person name="Chang Y.J."/>
            <person name="Jeffries C.D."/>
            <person name="Bristow J."/>
            <person name="Eisen J.A."/>
            <person name="Markowitz V."/>
            <person name="Hugenholtz P."/>
            <person name="Kyrpides N.C."/>
            <person name="Klenk H.P."/>
        </authorList>
    </citation>
    <scope>NUCLEOTIDE SEQUENCE [LARGE SCALE GENOMIC DNA]</scope>
    <source>
        <strain evidence="10">DSM 44728 / CIP 108903 / NRRL B-16338 / NBRC 102104 / LLR-40K-21</strain>
    </source>
</reference>
<dbReference type="CDD" id="cd07025">
    <property type="entry name" value="Peptidase_S66"/>
    <property type="match status" value="1"/>
</dbReference>
<dbReference type="InterPro" id="IPR027461">
    <property type="entry name" value="Carboxypeptidase_A_C_sf"/>
</dbReference>
<sequence>MTQQPPSSFARRSLLGGAAALVGGSVLGVSTSGTAAAHKPTIVRPRKLSEGDVVMLVSPGGSPNATSVDKGIALLESWGLTVRVAEHALDKFGYLSAPDADRLADLNAALADPEVRAVMATRGGYGTQRIIDEVEFPDADPKLIIGYSDITALHLAAYKRADTASLHAPMAAWNSNNTAETEKALRGALFTTDPVVLTRDPAEPTAGVEVAGTASGILLGGNLSMLCSEPENRNGLDLDDAILFIEDVGESPYRVDRLLTELLRAGTLKHVAGVAIGQFTDSTGNPGDWTVAEVLRDRLTPLGVPVIGGLRIGHGADPRVMPLGVPAELDTKAGTLTVEAAVAD</sequence>
<dbReference type="Pfam" id="PF02016">
    <property type="entry name" value="Peptidase_S66"/>
    <property type="match status" value="1"/>
</dbReference>
<keyword evidence="4" id="KW-0378">Hydrolase</keyword>
<keyword evidence="3" id="KW-0645">Protease</keyword>
<evidence type="ECO:0000259" key="7">
    <source>
        <dbReference type="Pfam" id="PF02016"/>
    </source>
</evidence>
<dbReference type="GO" id="GO:0006508">
    <property type="term" value="P:proteolysis"/>
    <property type="evidence" value="ECO:0007669"/>
    <property type="project" value="UniProtKB-KW"/>
</dbReference>
<dbReference type="GO" id="GO:0004180">
    <property type="term" value="F:carboxypeptidase activity"/>
    <property type="evidence" value="ECO:0007669"/>
    <property type="project" value="UniProtKB-KW"/>
</dbReference>
<evidence type="ECO:0000256" key="3">
    <source>
        <dbReference type="ARBA" id="ARBA00022670"/>
    </source>
</evidence>
<feature type="active site" description="Nucleophile" evidence="6">
    <location>
        <position position="148"/>
    </location>
</feature>